<dbReference type="GO" id="GO:0003677">
    <property type="term" value="F:DNA binding"/>
    <property type="evidence" value="ECO:0007669"/>
    <property type="project" value="InterPro"/>
</dbReference>
<sequence length="147" mass="15977">MEHIENAVHETVLDAGAKKLAPMIGLSHTALLQRTNPKNDDHKLTLAQFFLINLHSKDQRSLRALAAELGYELAPIQKASKATPMAALMETLRDSASTTQVAMDALADSVLTAQEKRDIETAVAKEMRSLQEFLNAIKSSAGLQQVG</sequence>
<evidence type="ECO:0000313" key="2">
    <source>
        <dbReference type="Proteomes" id="UP000242915"/>
    </source>
</evidence>
<protein>
    <submittedName>
        <fullName evidence="1">Phage regulatory protein CII (CP76)</fullName>
    </submittedName>
</protein>
<keyword evidence="2" id="KW-1185">Reference proteome</keyword>
<dbReference type="RefSeq" id="WP_089359354.1">
    <property type="nucleotide sequence ID" value="NZ_FZOG01000002.1"/>
</dbReference>
<dbReference type="InterPro" id="IPR009679">
    <property type="entry name" value="Phage_186_CII-like"/>
</dbReference>
<dbReference type="EMBL" id="FZOG01000002">
    <property type="protein sequence ID" value="SNS16299.1"/>
    <property type="molecule type" value="Genomic_DNA"/>
</dbReference>
<dbReference type="Pfam" id="PF06892">
    <property type="entry name" value="Phage_CP76"/>
    <property type="match status" value="1"/>
</dbReference>
<proteinExistence type="predicted"/>
<accession>A0A239C8M7</accession>
<name>A0A239C8M7_9PSED</name>
<reference evidence="2" key="1">
    <citation type="submission" date="2017-06" db="EMBL/GenBank/DDBJ databases">
        <authorList>
            <person name="Varghese N."/>
            <person name="Submissions S."/>
        </authorList>
    </citation>
    <scope>NUCLEOTIDE SEQUENCE [LARGE SCALE GENOMIC DNA]</scope>
    <source>
        <strain evidence="2">CIP 108523</strain>
    </source>
</reference>
<organism evidence="1 2">
    <name type="scientific">Pseudomonas segetis</name>
    <dbReference type="NCBI Taxonomy" id="298908"/>
    <lineage>
        <taxon>Bacteria</taxon>
        <taxon>Pseudomonadati</taxon>
        <taxon>Pseudomonadota</taxon>
        <taxon>Gammaproteobacteria</taxon>
        <taxon>Pseudomonadales</taxon>
        <taxon>Pseudomonadaceae</taxon>
        <taxon>Pseudomonas</taxon>
    </lineage>
</organism>
<dbReference type="Proteomes" id="UP000242915">
    <property type="component" value="Unassembled WGS sequence"/>
</dbReference>
<gene>
    <name evidence="1" type="ORF">SAMN05216255_1560</name>
</gene>
<dbReference type="AlphaFoldDB" id="A0A239C8M7"/>
<evidence type="ECO:0000313" key="1">
    <source>
        <dbReference type="EMBL" id="SNS16299.1"/>
    </source>
</evidence>